<dbReference type="InterPro" id="IPR004358">
    <property type="entry name" value="Sig_transdc_His_kin-like_C"/>
</dbReference>
<feature type="domain" description="Histidine kinase" evidence="4">
    <location>
        <begin position="129"/>
        <end position="333"/>
    </location>
</feature>
<dbReference type="PANTHER" id="PTHR43065">
    <property type="entry name" value="SENSOR HISTIDINE KINASE"/>
    <property type="match status" value="1"/>
</dbReference>
<evidence type="ECO:0000313" key="6">
    <source>
        <dbReference type="Proteomes" id="UP000054877"/>
    </source>
</evidence>
<sequence>MSQIAPDILKKENLNLLEKEILACIPCGLVVLNTRGIIVWSNKAAQDLLGCGLQGSLWLDVIQRAFSPRADDGHEVSLADGRRVNVAISSLSGMPGQLVTLIDLTTTRDYEQAKAKQGRLMMIGRMTAQLAHQIRTPLSSAMLFTDHLIHQQTNDSRSIQWLSRLRDCHVSIEQQIEDLLLFARGEALELVATDLKAWSERLLERIYPLVEEAAVAMDVDNQLPSMYCNLHSESLTGAVLNLINNALDAGAACIDLKMYAKTDGSVSLQVIDNGEGLSEEVKNQVFTPFFTTKAQGTGLGLAVVHAVVKAHGGEVILESSPGKGCCVTINLSG</sequence>
<dbReference type="PANTHER" id="PTHR43065:SF29">
    <property type="entry name" value="SENSOR PROTEIN KINASE FLES"/>
    <property type="match status" value="1"/>
</dbReference>
<protein>
    <recommendedName>
        <fullName evidence="2">histidine kinase</fullName>
        <ecNumber evidence="2">2.7.13.3</ecNumber>
    </recommendedName>
</protein>
<dbReference type="InterPro" id="IPR003661">
    <property type="entry name" value="HisK_dim/P_dom"/>
</dbReference>
<dbReference type="SUPFAM" id="SSF55874">
    <property type="entry name" value="ATPase domain of HSP90 chaperone/DNA topoisomerase II/histidine kinase"/>
    <property type="match status" value="1"/>
</dbReference>
<evidence type="ECO:0000256" key="3">
    <source>
        <dbReference type="ARBA" id="ARBA00022553"/>
    </source>
</evidence>
<gene>
    <name evidence="5" type="ORF">Lspi_0488</name>
</gene>
<dbReference type="STRING" id="452.Lspi_0488"/>
<dbReference type="RefSeq" id="WP_058482424.1">
    <property type="nucleotide sequence ID" value="NZ_CAAAII010000003.1"/>
</dbReference>
<dbReference type="AlphaFoldDB" id="A0A0W0Z9H9"/>
<dbReference type="InterPro" id="IPR000014">
    <property type="entry name" value="PAS"/>
</dbReference>
<dbReference type="Gene3D" id="1.10.287.130">
    <property type="match status" value="1"/>
</dbReference>
<name>A0A0W0Z9H9_LEGSP</name>
<dbReference type="Pfam" id="PF00512">
    <property type="entry name" value="HisKA"/>
    <property type="match status" value="1"/>
</dbReference>
<evidence type="ECO:0000313" key="5">
    <source>
        <dbReference type="EMBL" id="KTD65776.1"/>
    </source>
</evidence>
<dbReference type="InterPro" id="IPR005467">
    <property type="entry name" value="His_kinase_dom"/>
</dbReference>
<comment type="caution">
    <text evidence="5">The sequence shown here is derived from an EMBL/GenBank/DDBJ whole genome shotgun (WGS) entry which is preliminary data.</text>
</comment>
<dbReference type="SMART" id="SM00387">
    <property type="entry name" value="HATPase_c"/>
    <property type="match status" value="1"/>
</dbReference>
<dbReference type="PROSITE" id="PS50109">
    <property type="entry name" value="HIS_KIN"/>
    <property type="match status" value="1"/>
</dbReference>
<dbReference type="EC" id="2.7.13.3" evidence="2"/>
<evidence type="ECO:0000256" key="1">
    <source>
        <dbReference type="ARBA" id="ARBA00000085"/>
    </source>
</evidence>
<comment type="catalytic activity">
    <reaction evidence="1">
        <text>ATP + protein L-histidine = ADP + protein N-phospho-L-histidine.</text>
        <dbReference type="EC" id="2.7.13.3"/>
    </reaction>
</comment>
<keyword evidence="3" id="KW-0597">Phosphoprotein</keyword>
<dbReference type="SUPFAM" id="SSF55785">
    <property type="entry name" value="PYP-like sensor domain (PAS domain)"/>
    <property type="match status" value="1"/>
</dbReference>
<proteinExistence type="predicted"/>
<reference evidence="5 6" key="1">
    <citation type="submission" date="2015-11" db="EMBL/GenBank/DDBJ databases">
        <title>Genomic analysis of 38 Legionella species identifies large and diverse effector repertoires.</title>
        <authorList>
            <person name="Burstein D."/>
            <person name="Amaro F."/>
            <person name="Zusman T."/>
            <person name="Lifshitz Z."/>
            <person name="Cohen O."/>
            <person name="Gilbert J.A."/>
            <person name="Pupko T."/>
            <person name="Shuman H.A."/>
            <person name="Segal G."/>
        </authorList>
    </citation>
    <scope>NUCLEOTIDE SEQUENCE [LARGE SCALE GENOMIC DNA]</scope>
    <source>
        <strain evidence="5 6">Mt.St.Helens-9</strain>
    </source>
</reference>
<accession>A0A0W0Z9H9</accession>
<dbReference type="CDD" id="cd00082">
    <property type="entry name" value="HisKA"/>
    <property type="match status" value="1"/>
</dbReference>
<dbReference type="CDD" id="cd00130">
    <property type="entry name" value="PAS"/>
    <property type="match status" value="1"/>
</dbReference>
<keyword evidence="5" id="KW-0418">Kinase</keyword>
<dbReference type="OrthoDB" id="9776727at2"/>
<dbReference type="InterPro" id="IPR036097">
    <property type="entry name" value="HisK_dim/P_sf"/>
</dbReference>
<dbReference type="Pfam" id="PF02518">
    <property type="entry name" value="HATPase_c"/>
    <property type="match status" value="1"/>
</dbReference>
<dbReference type="GO" id="GO:0000155">
    <property type="term" value="F:phosphorelay sensor kinase activity"/>
    <property type="evidence" value="ECO:0007669"/>
    <property type="project" value="InterPro"/>
</dbReference>
<evidence type="ECO:0000259" key="4">
    <source>
        <dbReference type="PROSITE" id="PS50109"/>
    </source>
</evidence>
<dbReference type="CDD" id="cd00075">
    <property type="entry name" value="HATPase"/>
    <property type="match status" value="1"/>
</dbReference>
<evidence type="ECO:0000256" key="2">
    <source>
        <dbReference type="ARBA" id="ARBA00012438"/>
    </source>
</evidence>
<dbReference type="Proteomes" id="UP000054877">
    <property type="component" value="Unassembled WGS sequence"/>
</dbReference>
<organism evidence="5 6">
    <name type="scientific">Legionella spiritensis</name>
    <dbReference type="NCBI Taxonomy" id="452"/>
    <lineage>
        <taxon>Bacteria</taxon>
        <taxon>Pseudomonadati</taxon>
        <taxon>Pseudomonadota</taxon>
        <taxon>Gammaproteobacteria</taxon>
        <taxon>Legionellales</taxon>
        <taxon>Legionellaceae</taxon>
        <taxon>Legionella</taxon>
    </lineage>
</organism>
<keyword evidence="5" id="KW-0808">Transferase</keyword>
<dbReference type="PRINTS" id="PR00344">
    <property type="entry name" value="BCTRLSENSOR"/>
</dbReference>
<dbReference type="Gene3D" id="3.30.565.10">
    <property type="entry name" value="Histidine kinase-like ATPase, C-terminal domain"/>
    <property type="match status" value="1"/>
</dbReference>
<dbReference type="SMART" id="SM00388">
    <property type="entry name" value="HisKA"/>
    <property type="match status" value="1"/>
</dbReference>
<dbReference type="InterPro" id="IPR035965">
    <property type="entry name" value="PAS-like_dom_sf"/>
</dbReference>
<dbReference type="EMBL" id="LNYX01000005">
    <property type="protein sequence ID" value="KTD65776.1"/>
    <property type="molecule type" value="Genomic_DNA"/>
</dbReference>
<dbReference type="SUPFAM" id="SSF47384">
    <property type="entry name" value="Homodimeric domain of signal transducing histidine kinase"/>
    <property type="match status" value="1"/>
</dbReference>
<keyword evidence="6" id="KW-1185">Reference proteome</keyword>
<dbReference type="InterPro" id="IPR003594">
    <property type="entry name" value="HATPase_dom"/>
</dbReference>
<dbReference type="InterPro" id="IPR036890">
    <property type="entry name" value="HATPase_C_sf"/>
</dbReference>
<dbReference type="PATRIC" id="fig|452.5.peg.538"/>